<dbReference type="GO" id="GO:0004029">
    <property type="term" value="F:aldehyde dehydrogenase (NAD+) activity"/>
    <property type="evidence" value="ECO:0007669"/>
    <property type="project" value="TreeGrafter"/>
</dbReference>
<dbReference type="InterPro" id="IPR001509">
    <property type="entry name" value="Epimerase_deHydtase"/>
</dbReference>
<dbReference type="AlphaFoldDB" id="A0A4R0I6N9"/>
<protein>
    <submittedName>
        <fullName evidence="2">SDR family oxidoreductase</fullName>
    </submittedName>
</protein>
<dbReference type="PANTHER" id="PTHR48079:SF6">
    <property type="entry name" value="NAD(P)-BINDING DOMAIN-CONTAINING PROTEIN-RELATED"/>
    <property type="match status" value="1"/>
</dbReference>
<evidence type="ECO:0000313" key="3">
    <source>
        <dbReference type="Proteomes" id="UP000292695"/>
    </source>
</evidence>
<name>A0A4R0I6N9_9ACTN</name>
<evidence type="ECO:0000313" key="2">
    <source>
        <dbReference type="EMBL" id="TCC24004.1"/>
    </source>
</evidence>
<reference evidence="2 3" key="1">
    <citation type="submission" date="2019-02" db="EMBL/GenBank/DDBJ databases">
        <title>Kribbella capetownensis sp. nov. and Kribbella speibonae sp. nov., isolated from soil.</title>
        <authorList>
            <person name="Curtis S.M."/>
            <person name="Norton I."/>
            <person name="Everest G.J."/>
            <person name="Meyers P.R."/>
        </authorList>
    </citation>
    <scope>NUCLEOTIDE SEQUENCE [LARGE SCALE GENOMIC DNA]</scope>
    <source>
        <strain evidence="2 3">DSM 27082</strain>
    </source>
</reference>
<dbReference type="SUPFAM" id="SSF51735">
    <property type="entry name" value="NAD(P)-binding Rossmann-fold domains"/>
    <property type="match status" value="1"/>
</dbReference>
<keyword evidence="3" id="KW-1185">Reference proteome</keyword>
<dbReference type="OrthoDB" id="9787292at2"/>
<dbReference type="InterPro" id="IPR051783">
    <property type="entry name" value="NAD(P)-dependent_oxidoreduct"/>
</dbReference>
<evidence type="ECO:0000259" key="1">
    <source>
        <dbReference type="Pfam" id="PF01370"/>
    </source>
</evidence>
<dbReference type="Proteomes" id="UP000292695">
    <property type="component" value="Unassembled WGS sequence"/>
</dbReference>
<sequence length="309" mass="32589">MRVFITGASGHVGSALVPELLHNGHQVLGLARSDESAKRLTEWGAEAVRGDLDDLDRLRAAAAAADGVIHLAFRHDLMVAGDLAGAAESDLAALHALGDALAGTNKPLVSTSGTGMIAGFVQGRPGTEADVSPAGGYRIDAENLVVSLADRGVRSSIVRLPQVHSELDHNGFVPSLIRFARQNGFAAYVGDGSNRWPAVHTLDAARLYRLALESAPAGSRLHAVHDEGVPLRTIAEAIGRGIHVPTRSITTEQAPEYLGFLAGFAAMDNPTTATSTTELLDWHPTQPTLLDDLAKPFYFEEAQTSATSQ</sequence>
<dbReference type="Gene3D" id="3.40.50.720">
    <property type="entry name" value="NAD(P)-binding Rossmann-like Domain"/>
    <property type="match status" value="1"/>
</dbReference>
<dbReference type="PANTHER" id="PTHR48079">
    <property type="entry name" value="PROTEIN YEEZ"/>
    <property type="match status" value="1"/>
</dbReference>
<dbReference type="Pfam" id="PF01370">
    <property type="entry name" value="Epimerase"/>
    <property type="match status" value="1"/>
</dbReference>
<accession>A0A4R0I6N9</accession>
<gene>
    <name evidence="2" type="ORF">E0H50_33195</name>
</gene>
<dbReference type="CDD" id="cd05262">
    <property type="entry name" value="SDR_a7"/>
    <property type="match status" value="1"/>
</dbReference>
<dbReference type="GO" id="GO:0005737">
    <property type="term" value="C:cytoplasm"/>
    <property type="evidence" value="ECO:0007669"/>
    <property type="project" value="TreeGrafter"/>
</dbReference>
<organism evidence="2 3">
    <name type="scientific">Kribbella sindirgiensis</name>
    <dbReference type="NCBI Taxonomy" id="1124744"/>
    <lineage>
        <taxon>Bacteria</taxon>
        <taxon>Bacillati</taxon>
        <taxon>Actinomycetota</taxon>
        <taxon>Actinomycetes</taxon>
        <taxon>Propionibacteriales</taxon>
        <taxon>Kribbellaceae</taxon>
        <taxon>Kribbella</taxon>
    </lineage>
</organism>
<proteinExistence type="predicted"/>
<feature type="domain" description="NAD-dependent epimerase/dehydratase" evidence="1">
    <location>
        <begin position="3"/>
        <end position="215"/>
    </location>
</feature>
<dbReference type="EMBL" id="SJKA01000016">
    <property type="protein sequence ID" value="TCC24004.1"/>
    <property type="molecule type" value="Genomic_DNA"/>
</dbReference>
<dbReference type="RefSeq" id="WP_131294951.1">
    <property type="nucleotide sequence ID" value="NZ_SJKA01000016.1"/>
</dbReference>
<dbReference type="InterPro" id="IPR036291">
    <property type="entry name" value="NAD(P)-bd_dom_sf"/>
</dbReference>
<comment type="caution">
    <text evidence="2">The sequence shown here is derived from an EMBL/GenBank/DDBJ whole genome shotgun (WGS) entry which is preliminary data.</text>
</comment>